<dbReference type="EMBL" id="JAAAHY010002603">
    <property type="protein sequence ID" value="KAF9944165.1"/>
    <property type="molecule type" value="Genomic_DNA"/>
</dbReference>
<dbReference type="AlphaFoldDB" id="A0A9P6LUQ8"/>
<protein>
    <submittedName>
        <fullName evidence="2">Uncharacterized protein</fullName>
    </submittedName>
</protein>
<name>A0A9P6LUQ8_MORAP</name>
<feature type="non-terminal residue" evidence="2">
    <location>
        <position position="1"/>
    </location>
</feature>
<evidence type="ECO:0000313" key="2">
    <source>
        <dbReference type="EMBL" id="KAF9944165.1"/>
    </source>
</evidence>
<evidence type="ECO:0000313" key="3">
    <source>
        <dbReference type="Proteomes" id="UP000738359"/>
    </source>
</evidence>
<accession>A0A9P6LUQ8</accession>
<dbReference type="Proteomes" id="UP000738359">
    <property type="component" value="Unassembled WGS sequence"/>
</dbReference>
<proteinExistence type="predicted"/>
<reference evidence="2" key="1">
    <citation type="journal article" date="2020" name="Fungal Divers.">
        <title>Resolving the Mortierellaceae phylogeny through synthesis of multi-gene phylogenetics and phylogenomics.</title>
        <authorList>
            <person name="Vandepol N."/>
            <person name="Liber J."/>
            <person name="Desiro A."/>
            <person name="Na H."/>
            <person name="Kennedy M."/>
            <person name="Barry K."/>
            <person name="Grigoriev I.V."/>
            <person name="Miller A.N."/>
            <person name="O'Donnell K."/>
            <person name="Stajich J.E."/>
            <person name="Bonito G."/>
        </authorList>
    </citation>
    <scope>NUCLEOTIDE SEQUENCE</scope>
    <source>
        <strain evidence="2">CK1249</strain>
    </source>
</reference>
<gene>
    <name evidence="2" type="ORF">BGZ70_004974</name>
</gene>
<feature type="compositionally biased region" description="Low complexity" evidence="1">
    <location>
        <begin position="229"/>
        <end position="244"/>
    </location>
</feature>
<evidence type="ECO:0000256" key="1">
    <source>
        <dbReference type="SAM" id="MobiDB-lite"/>
    </source>
</evidence>
<organism evidence="2 3">
    <name type="scientific">Mortierella alpina</name>
    <name type="common">Oleaginous fungus</name>
    <name type="synonym">Mortierella renispora</name>
    <dbReference type="NCBI Taxonomy" id="64518"/>
    <lineage>
        <taxon>Eukaryota</taxon>
        <taxon>Fungi</taxon>
        <taxon>Fungi incertae sedis</taxon>
        <taxon>Mucoromycota</taxon>
        <taxon>Mortierellomycotina</taxon>
        <taxon>Mortierellomycetes</taxon>
        <taxon>Mortierellales</taxon>
        <taxon>Mortierellaceae</taxon>
        <taxon>Mortierella</taxon>
    </lineage>
</organism>
<keyword evidence="3" id="KW-1185">Reference proteome</keyword>
<dbReference type="OrthoDB" id="2448708at2759"/>
<feature type="compositionally biased region" description="Acidic residues" evidence="1">
    <location>
        <begin position="245"/>
        <end position="255"/>
    </location>
</feature>
<feature type="region of interest" description="Disordered" evidence="1">
    <location>
        <begin position="220"/>
        <end position="259"/>
    </location>
</feature>
<comment type="caution">
    <text evidence="2">The sequence shown here is derived from an EMBL/GenBank/DDBJ whole genome shotgun (WGS) entry which is preliminary data.</text>
</comment>
<sequence>MVWHLAKSLQITIVLFSMSKKTHVFAVERPRATIGFLHRIDSYHGTSEFLVLTKTRTPPVSRISVDPPPAVTYGIDVATIKGATDGTNRPKHNVSKEQCRQGIREACVQMLREMADKKAGDVVKKPKLLPGQTEAQFRKSQGDEFRNTELSRTRLPRGVVPKSALWLRAKLSLADSFTSVTIEHIQGNSDRSNNISIWREVVETQCDGLWNAALLKVEKDQKAGKSKQPSSSRPSGAGRGPLATETEEVEEIVEQEADKEKEDLRTCTVTLRNVLQPDIVHHMDDLVKAVEEKQGLVTDDISDLAAIANMAVLRIAAGDAFMDSAASKTLDIMDILPRGFQPRCQMSSQVDVAPIPEGFQDFLEEAIDKKTGSKDLLDAAGLLSQDFLQYLHTRFLGPRGTSEDAKNKHPLWERIASAIEASLTFETVKLQGLSATLTEA</sequence>